<dbReference type="Proteomes" id="UP000827976">
    <property type="component" value="Chromosome 18"/>
</dbReference>
<sequence length="112" mass="13314">MESHHPYIMNDVIKYAEFIETSIWLLGNNQYNSNVKSRSTRTEIKHLRNGRKMGPIMGHIMHYKYIIITLQLTYPMPPLLEKNKLKESLIIEQCIYTKLLLRAYAMEPYIVK</sequence>
<keyword evidence="1" id="KW-0687">Ribonucleoprotein</keyword>
<protein>
    <submittedName>
        <fullName evidence="1">Large subunit ribosomal protein L23 protein</fullName>
    </submittedName>
</protein>
<reference evidence="2" key="1">
    <citation type="journal article" date="2022" name="Nat. Commun.">
        <title>Chromosome evolution and the genetic basis of agronomically important traits in greater yam.</title>
        <authorList>
            <person name="Bredeson J.V."/>
            <person name="Lyons J.B."/>
            <person name="Oniyinde I.O."/>
            <person name="Okereke N.R."/>
            <person name="Kolade O."/>
            <person name="Nnabue I."/>
            <person name="Nwadili C.O."/>
            <person name="Hribova E."/>
            <person name="Parker M."/>
            <person name="Nwogha J."/>
            <person name="Shu S."/>
            <person name="Carlson J."/>
            <person name="Kariba R."/>
            <person name="Muthemba S."/>
            <person name="Knop K."/>
            <person name="Barton G.J."/>
            <person name="Sherwood A.V."/>
            <person name="Lopez-Montes A."/>
            <person name="Asiedu R."/>
            <person name="Jamnadass R."/>
            <person name="Muchugi A."/>
            <person name="Goodstein D."/>
            <person name="Egesi C.N."/>
            <person name="Featherston J."/>
            <person name="Asfaw A."/>
            <person name="Simpson G.G."/>
            <person name="Dolezel J."/>
            <person name="Hendre P.S."/>
            <person name="Van Deynze A."/>
            <person name="Kumar P.L."/>
            <person name="Obidiegwu J.E."/>
            <person name="Bhattacharjee R."/>
            <person name="Rokhsar D.S."/>
        </authorList>
    </citation>
    <scope>NUCLEOTIDE SEQUENCE [LARGE SCALE GENOMIC DNA]</scope>
    <source>
        <strain evidence="2">cv. TDa95/00328</strain>
    </source>
</reference>
<organism evidence="1 2">
    <name type="scientific">Dioscorea alata</name>
    <name type="common">Purple yam</name>
    <dbReference type="NCBI Taxonomy" id="55571"/>
    <lineage>
        <taxon>Eukaryota</taxon>
        <taxon>Viridiplantae</taxon>
        <taxon>Streptophyta</taxon>
        <taxon>Embryophyta</taxon>
        <taxon>Tracheophyta</taxon>
        <taxon>Spermatophyta</taxon>
        <taxon>Magnoliopsida</taxon>
        <taxon>Liliopsida</taxon>
        <taxon>Dioscoreales</taxon>
        <taxon>Dioscoreaceae</taxon>
        <taxon>Dioscorea</taxon>
    </lineage>
</organism>
<gene>
    <name evidence="1" type="ORF">IHE45_18G045400</name>
</gene>
<comment type="caution">
    <text evidence="1">The sequence shown here is derived from an EMBL/GenBank/DDBJ whole genome shotgun (WGS) entry which is preliminary data.</text>
</comment>
<proteinExistence type="predicted"/>
<name>A0ACB7U6P2_DIOAL</name>
<keyword evidence="1" id="KW-0689">Ribosomal protein</keyword>
<dbReference type="EMBL" id="CM037028">
    <property type="protein sequence ID" value="KAH7655931.1"/>
    <property type="molecule type" value="Genomic_DNA"/>
</dbReference>
<accession>A0ACB7U6P2</accession>
<evidence type="ECO:0000313" key="2">
    <source>
        <dbReference type="Proteomes" id="UP000827976"/>
    </source>
</evidence>
<keyword evidence="2" id="KW-1185">Reference proteome</keyword>
<evidence type="ECO:0000313" key="1">
    <source>
        <dbReference type="EMBL" id="KAH7655931.1"/>
    </source>
</evidence>